<keyword evidence="1" id="KW-0732">Signal</keyword>
<dbReference type="AlphaFoldDB" id="A0AAN6T6N4"/>
<protein>
    <submittedName>
        <fullName evidence="2">Uncharacterized protein</fullName>
    </submittedName>
</protein>
<reference evidence="2" key="1">
    <citation type="journal article" date="2023" name="Mol. Phylogenet. Evol.">
        <title>Genome-scale phylogeny and comparative genomics of the fungal order Sordariales.</title>
        <authorList>
            <person name="Hensen N."/>
            <person name="Bonometti L."/>
            <person name="Westerberg I."/>
            <person name="Brannstrom I.O."/>
            <person name="Guillou S."/>
            <person name="Cros-Aarteil S."/>
            <person name="Calhoun S."/>
            <person name="Haridas S."/>
            <person name="Kuo A."/>
            <person name="Mondo S."/>
            <person name="Pangilinan J."/>
            <person name="Riley R."/>
            <person name="LaButti K."/>
            <person name="Andreopoulos B."/>
            <person name="Lipzen A."/>
            <person name="Chen C."/>
            <person name="Yan M."/>
            <person name="Daum C."/>
            <person name="Ng V."/>
            <person name="Clum A."/>
            <person name="Steindorff A."/>
            <person name="Ohm R.A."/>
            <person name="Martin F."/>
            <person name="Silar P."/>
            <person name="Natvig D.O."/>
            <person name="Lalanne C."/>
            <person name="Gautier V."/>
            <person name="Ament-Velasquez S.L."/>
            <person name="Kruys A."/>
            <person name="Hutchinson M.I."/>
            <person name="Powell A.J."/>
            <person name="Barry K."/>
            <person name="Miller A.N."/>
            <person name="Grigoriev I.V."/>
            <person name="Debuchy R."/>
            <person name="Gladieux P."/>
            <person name="Hiltunen Thoren M."/>
            <person name="Johannesson H."/>
        </authorList>
    </citation>
    <scope>NUCLEOTIDE SEQUENCE</scope>
    <source>
        <strain evidence="2">CBS 757.83</strain>
    </source>
</reference>
<feature type="signal peptide" evidence="1">
    <location>
        <begin position="1"/>
        <end position="22"/>
    </location>
</feature>
<organism evidence="2 3">
    <name type="scientific">Parathielavia hyrcaniae</name>
    <dbReference type="NCBI Taxonomy" id="113614"/>
    <lineage>
        <taxon>Eukaryota</taxon>
        <taxon>Fungi</taxon>
        <taxon>Dikarya</taxon>
        <taxon>Ascomycota</taxon>
        <taxon>Pezizomycotina</taxon>
        <taxon>Sordariomycetes</taxon>
        <taxon>Sordariomycetidae</taxon>
        <taxon>Sordariales</taxon>
        <taxon>Chaetomiaceae</taxon>
        <taxon>Parathielavia</taxon>
    </lineage>
</organism>
<proteinExistence type="predicted"/>
<sequence length="65" mass="7003">MAAGIVALVLTVAGFESFSVHSLPYWETVTAFLADRDTLIVAQTAFGFLHGQPFRIDPAEAPIQP</sequence>
<name>A0AAN6T6N4_9PEZI</name>
<dbReference type="Proteomes" id="UP001305647">
    <property type="component" value="Unassembled WGS sequence"/>
</dbReference>
<feature type="chain" id="PRO_5042947551" evidence="1">
    <location>
        <begin position="23"/>
        <end position="65"/>
    </location>
</feature>
<dbReference type="EMBL" id="MU863624">
    <property type="protein sequence ID" value="KAK4106768.1"/>
    <property type="molecule type" value="Genomic_DNA"/>
</dbReference>
<evidence type="ECO:0000256" key="1">
    <source>
        <dbReference type="SAM" id="SignalP"/>
    </source>
</evidence>
<keyword evidence="3" id="KW-1185">Reference proteome</keyword>
<accession>A0AAN6T6N4</accession>
<evidence type="ECO:0000313" key="3">
    <source>
        <dbReference type="Proteomes" id="UP001305647"/>
    </source>
</evidence>
<evidence type="ECO:0000313" key="2">
    <source>
        <dbReference type="EMBL" id="KAK4106768.1"/>
    </source>
</evidence>
<reference evidence="2" key="2">
    <citation type="submission" date="2023-05" db="EMBL/GenBank/DDBJ databases">
        <authorList>
            <consortium name="Lawrence Berkeley National Laboratory"/>
            <person name="Steindorff A."/>
            <person name="Hensen N."/>
            <person name="Bonometti L."/>
            <person name="Westerberg I."/>
            <person name="Brannstrom I.O."/>
            <person name="Guillou S."/>
            <person name="Cros-Aarteil S."/>
            <person name="Calhoun S."/>
            <person name="Haridas S."/>
            <person name="Kuo A."/>
            <person name="Mondo S."/>
            <person name="Pangilinan J."/>
            <person name="Riley R."/>
            <person name="Labutti K."/>
            <person name="Andreopoulos B."/>
            <person name="Lipzen A."/>
            <person name="Chen C."/>
            <person name="Yanf M."/>
            <person name="Daum C."/>
            <person name="Ng V."/>
            <person name="Clum A."/>
            <person name="Ohm R."/>
            <person name="Martin F."/>
            <person name="Silar P."/>
            <person name="Natvig D."/>
            <person name="Lalanne C."/>
            <person name="Gautier V."/>
            <person name="Ament-Velasquez S.L."/>
            <person name="Kruys A."/>
            <person name="Hutchinson M.I."/>
            <person name="Powell A.J."/>
            <person name="Barry K."/>
            <person name="Miller A.N."/>
            <person name="Grigoriev I.V."/>
            <person name="Debuchy R."/>
            <person name="Gladieux P."/>
            <person name="Thoren M.H."/>
            <person name="Johannesson H."/>
        </authorList>
    </citation>
    <scope>NUCLEOTIDE SEQUENCE</scope>
    <source>
        <strain evidence="2">CBS 757.83</strain>
    </source>
</reference>
<gene>
    <name evidence="2" type="ORF">N658DRAFT_491395</name>
</gene>
<comment type="caution">
    <text evidence="2">The sequence shown here is derived from an EMBL/GenBank/DDBJ whole genome shotgun (WGS) entry which is preliminary data.</text>
</comment>